<keyword evidence="1" id="KW-0812">Transmembrane</keyword>
<feature type="transmembrane region" description="Helical" evidence="1">
    <location>
        <begin position="104"/>
        <end position="130"/>
    </location>
</feature>
<dbReference type="Proteomes" id="UP001239169">
    <property type="component" value="Chromosome"/>
</dbReference>
<keyword evidence="1" id="KW-1133">Transmembrane helix</keyword>
<feature type="transmembrane region" description="Helical" evidence="1">
    <location>
        <begin position="12"/>
        <end position="30"/>
    </location>
</feature>
<protein>
    <submittedName>
        <fullName evidence="2">Uncharacterized protein</fullName>
    </submittedName>
</protein>
<feature type="transmembrane region" description="Helical" evidence="1">
    <location>
        <begin position="74"/>
        <end position="92"/>
    </location>
</feature>
<evidence type="ECO:0000313" key="3">
    <source>
        <dbReference type="Proteomes" id="UP001239169"/>
    </source>
</evidence>
<evidence type="ECO:0000256" key="1">
    <source>
        <dbReference type="SAM" id="Phobius"/>
    </source>
</evidence>
<feature type="transmembrane region" description="Helical" evidence="1">
    <location>
        <begin position="42"/>
        <end position="62"/>
    </location>
</feature>
<evidence type="ECO:0000313" key="2">
    <source>
        <dbReference type="EMBL" id="WGX75136.1"/>
    </source>
</evidence>
<keyword evidence="1" id="KW-0472">Membrane</keyword>
<proteinExistence type="predicted"/>
<dbReference type="EMBL" id="CP124685">
    <property type="protein sequence ID" value="WGX75136.1"/>
    <property type="molecule type" value="Genomic_DNA"/>
</dbReference>
<accession>A0ABY8R368</accession>
<organism evidence="2 3">
    <name type="scientific">Paraclostridium bifermentans</name>
    <name type="common">Clostridium bifermentans</name>
    <dbReference type="NCBI Taxonomy" id="1490"/>
    <lineage>
        <taxon>Bacteria</taxon>
        <taxon>Bacillati</taxon>
        <taxon>Bacillota</taxon>
        <taxon>Clostridia</taxon>
        <taxon>Peptostreptococcales</taxon>
        <taxon>Peptostreptococcaceae</taxon>
        <taxon>Paraclostridium</taxon>
    </lineage>
</organism>
<reference evidence="2 3" key="1">
    <citation type="submission" date="2023-04" db="EMBL/GenBank/DDBJ databases">
        <title>Bacteria Genome Submission.</title>
        <authorList>
            <person name="Isaac P."/>
        </authorList>
    </citation>
    <scope>NUCLEOTIDE SEQUENCE [LARGE SCALE GENOMIC DNA]</scope>
    <source>
        <strain evidence="2 3">SampleS7P1</strain>
    </source>
</reference>
<keyword evidence="3" id="KW-1185">Reference proteome</keyword>
<name>A0ABY8R368_PARBF</name>
<gene>
    <name evidence="2" type="ORF">QJS64_13790</name>
</gene>
<sequence>MERNVMKNLMQNYFRHIGVSNVIFYALYFFYSNKLNLSVRNIIFIIISSVAMVIIPVLYLVIMSKKEKFKNVHMYLNILIVTTCFDILLLSIDSSFGVLYLIKSIVLSICVFTPIRLFISIVIAFTVNIINQFKFKDVSN</sequence>